<feature type="domain" description="Signal transduction histidine kinase internal region" evidence="2">
    <location>
        <begin position="383"/>
        <end position="457"/>
    </location>
</feature>
<dbReference type="Proteomes" id="UP000182826">
    <property type="component" value="Unassembled WGS sequence"/>
</dbReference>
<feature type="transmembrane region" description="Helical" evidence="1">
    <location>
        <begin position="297"/>
        <end position="315"/>
    </location>
</feature>
<feature type="transmembrane region" description="Helical" evidence="1">
    <location>
        <begin position="176"/>
        <end position="198"/>
    </location>
</feature>
<keyword evidence="4" id="KW-1185">Reference proteome</keyword>
<dbReference type="InterPro" id="IPR010559">
    <property type="entry name" value="Sig_transdc_His_kin_internal"/>
</dbReference>
<evidence type="ECO:0000313" key="3">
    <source>
        <dbReference type="EMBL" id="OIV40923.1"/>
    </source>
</evidence>
<feature type="transmembrane region" description="Helical" evidence="1">
    <location>
        <begin position="210"/>
        <end position="233"/>
    </location>
</feature>
<dbReference type="Pfam" id="PF06580">
    <property type="entry name" value="His_kinase"/>
    <property type="match status" value="1"/>
</dbReference>
<dbReference type="InterPro" id="IPR050640">
    <property type="entry name" value="Bact_2-comp_sensor_kinase"/>
</dbReference>
<feature type="transmembrane region" description="Helical" evidence="1">
    <location>
        <begin position="245"/>
        <end position="264"/>
    </location>
</feature>
<dbReference type="PANTHER" id="PTHR34220">
    <property type="entry name" value="SENSOR HISTIDINE KINASE YPDA"/>
    <property type="match status" value="1"/>
</dbReference>
<dbReference type="AlphaFoldDB" id="A0A1J7BQF0"/>
<reference evidence="3 4" key="1">
    <citation type="submission" date="2016-10" db="EMBL/GenBank/DDBJ databases">
        <title>Draft Genome Sequence of Rhizobacteria Flavobacterium johnsoniae CI04.</title>
        <authorList>
            <person name="Bravo J.I."/>
            <person name="Lozano G.L."/>
            <person name="Handelsman J."/>
        </authorList>
    </citation>
    <scope>NUCLEOTIDE SEQUENCE [LARGE SCALE GENOMIC DNA]</scope>
    <source>
        <strain evidence="3 4">CI04</strain>
    </source>
</reference>
<feature type="transmembrane region" description="Helical" evidence="1">
    <location>
        <begin position="16"/>
        <end position="37"/>
    </location>
</feature>
<proteinExistence type="predicted"/>
<feature type="transmembrane region" description="Helical" evidence="1">
    <location>
        <begin position="346"/>
        <end position="363"/>
    </location>
</feature>
<dbReference type="GO" id="GO:0016020">
    <property type="term" value="C:membrane"/>
    <property type="evidence" value="ECO:0007669"/>
    <property type="project" value="InterPro"/>
</dbReference>
<feature type="transmembrane region" description="Helical" evidence="1">
    <location>
        <begin position="322"/>
        <end position="340"/>
    </location>
</feature>
<organism evidence="3 4">
    <name type="scientific">Flavobacterium johnsoniae</name>
    <name type="common">Cytophaga johnsonae</name>
    <dbReference type="NCBI Taxonomy" id="986"/>
    <lineage>
        <taxon>Bacteria</taxon>
        <taxon>Pseudomonadati</taxon>
        <taxon>Bacteroidota</taxon>
        <taxon>Flavobacteriia</taxon>
        <taxon>Flavobacteriales</taxon>
        <taxon>Flavobacteriaceae</taxon>
        <taxon>Flavobacterium</taxon>
    </lineage>
</organism>
<evidence type="ECO:0000313" key="4">
    <source>
        <dbReference type="Proteomes" id="UP000182826"/>
    </source>
</evidence>
<dbReference type="EMBL" id="MLFK01000009">
    <property type="protein sequence ID" value="OIV40923.1"/>
    <property type="molecule type" value="Genomic_DNA"/>
</dbReference>
<sequence length="570" mass="65951">MQTALRAFEMHFSIQYLFYLYLMYRSAFFTVFFLLLFSSCKQYTEFVKSDVTYYVDDDKPQDFLGQHPDSIFKVHIDVELLNRENIADPLGLQVNGFGAFDVYWDGILVGSNGKMAKSGRAETAGTEMTYYLIPEKLANLGKHTVTVIGTQADLRESRRGIKVKLESYLRLHRAPLVVMSFMNLMAGAFLIAAIYYFFLYINSTRKEATVLLFGIICLLFFCLLIIEYVKFYINIPYTNFYNRLQIVGLLTFVISILVPWYFMLQFGFKRKPLLLILLIISLLTIYIVWYGHYDFTAIYFSYAMCAVSLIIAIDATFRKIKGGLIVVFGLLASVVVNKYIFYDFGLFISFTIIVLSMLYLHTIRAKALEEAHNASLLLSSRLQLQLVKKNIQPHFLRNTLTSLIDWIEESPQQGVVFIRALADEFDIMNSISENTLIPIRQEIELCRKHLDVMSFRKEVCYTWEEKNIDANEEIPPAVIHTIIENGITHSLPPKQGCIIFSLSFIREKKYKQYTLLTIAENRNRKKGNSNGTGFKYIKARLNESYGSNWHFDSFAVEQGWCTTIKIFDKK</sequence>
<dbReference type="GO" id="GO:0000155">
    <property type="term" value="F:phosphorelay sensor kinase activity"/>
    <property type="evidence" value="ECO:0007669"/>
    <property type="project" value="InterPro"/>
</dbReference>
<accession>A0A1J7BQF0</accession>
<comment type="caution">
    <text evidence="3">The sequence shown here is derived from an EMBL/GenBank/DDBJ whole genome shotgun (WGS) entry which is preliminary data.</text>
</comment>
<protein>
    <submittedName>
        <fullName evidence="3">Regulator</fullName>
    </submittedName>
</protein>
<keyword evidence="1" id="KW-0812">Transmembrane</keyword>
<gene>
    <name evidence="3" type="ORF">BKM63_18960</name>
</gene>
<evidence type="ECO:0000256" key="1">
    <source>
        <dbReference type="SAM" id="Phobius"/>
    </source>
</evidence>
<evidence type="ECO:0000259" key="2">
    <source>
        <dbReference type="Pfam" id="PF06580"/>
    </source>
</evidence>
<keyword evidence="1" id="KW-1133">Transmembrane helix</keyword>
<name>A0A1J7BQF0_FLAJO</name>
<keyword evidence="1" id="KW-0472">Membrane</keyword>
<feature type="transmembrane region" description="Helical" evidence="1">
    <location>
        <begin position="273"/>
        <end position="291"/>
    </location>
</feature>
<dbReference type="PANTHER" id="PTHR34220:SF7">
    <property type="entry name" value="SENSOR HISTIDINE KINASE YPDA"/>
    <property type="match status" value="1"/>
</dbReference>